<dbReference type="Proteomes" id="UP001236652">
    <property type="component" value="Chromosome"/>
</dbReference>
<gene>
    <name evidence="1" type="ORF">QNI29_20305</name>
</gene>
<proteinExistence type="predicted"/>
<sequence>MKDLHIEHFSVENITHSSGIFSGTNVQSSFSSSTHINEGNGAITGERNQMAHNHHVIISRPNDQDDQ</sequence>
<evidence type="ECO:0000313" key="1">
    <source>
        <dbReference type="EMBL" id="WIF98038.1"/>
    </source>
</evidence>
<organism evidence="1 2">
    <name type="scientific">Pontibacillus chungwhensis</name>
    <dbReference type="NCBI Taxonomy" id="265426"/>
    <lineage>
        <taxon>Bacteria</taxon>
        <taxon>Bacillati</taxon>
        <taxon>Bacillota</taxon>
        <taxon>Bacilli</taxon>
        <taxon>Bacillales</taxon>
        <taxon>Bacillaceae</taxon>
        <taxon>Pontibacillus</taxon>
    </lineage>
</organism>
<keyword evidence="2" id="KW-1185">Reference proteome</keyword>
<reference evidence="1 2" key="1">
    <citation type="submission" date="2023-05" db="EMBL/GenBank/DDBJ databases">
        <title>Comparative genomics reveals the evidence of polycyclic aromatic hydrocarbons degradation in moderately halophilic genus Pontibacillus.</title>
        <authorList>
            <person name="Yang H."/>
            <person name="Qian Z."/>
        </authorList>
    </citation>
    <scope>NUCLEOTIDE SEQUENCE [LARGE SCALE GENOMIC DNA]</scope>
    <source>
        <strain evidence="2">HN14</strain>
    </source>
</reference>
<name>A0ABY8UXW4_9BACI</name>
<evidence type="ECO:0000313" key="2">
    <source>
        <dbReference type="Proteomes" id="UP001236652"/>
    </source>
</evidence>
<evidence type="ECO:0008006" key="3">
    <source>
        <dbReference type="Google" id="ProtNLM"/>
    </source>
</evidence>
<dbReference type="RefSeq" id="WP_231419513.1">
    <property type="nucleotide sequence ID" value="NZ_CP126446.1"/>
</dbReference>
<protein>
    <recommendedName>
        <fullName evidence="3">Spore germination protein</fullName>
    </recommendedName>
</protein>
<dbReference type="EMBL" id="CP126446">
    <property type="protein sequence ID" value="WIF98038.1"/>
    <property type="molecule type" value="Genomic_DNA"/>
</dbReference>
<accession>A0ABY8UXW4</accession>